<evidence type="ECO:0000259" key="11">
    <source>
        <dbReference type="PROSITE" id="PS51712"/>
    </source>
</evidence>
<dbReference type="InterPro" id="IPR032859">
    <property type="entry name" value="KH_dom-like"/>
</dbReference>
<dbReference type="InterPro" id="IPR027417">
    <property type="entry name" value="P-loop_NTPase"/>
</dbReference>
<dbReference type="Gene3D" id="3.30.300.20">
    <property type="match status" value="1"/>
</dbReference>
<feature type="binding site" evidence="8">
    <location>
        <begin position="316"/>
        <end position="319"/>
    </location>
    <ligand>
        <name>GTP</name>
        <dbReference type="ChEBI" id="CHEBI:37565"/>
        <label>2</label>
    </ligand>
</feature>
<dbReference type="Proteomes" id="UP001223743">
    <property type="component" value="Unassembled WGS sequence"/>
</dbReference>
<keyword evidence="5 8" id="KW-0547">Nucleotide-binding</keyword>
<evidence type="ECO:0000313" key="12">
    <source>
        <dbReference type="EMBL" id="MDQ0515263.1"/>
    </source>
</evidence>
<evidence type="ECO:0000256" key="5">
    <source>
        <dbReference type="ARBA" id="ARBA00022741"/>
    </source>
</evidence>
<keyword evidence="3 8" id="KW-0690">Ribosome biogenesis</keyword>
<evidence type="ECO:0000256" key="8">
    <source>
        <dbReference type="HAMAP-Rule" id="MF_00195"/>
    </source>
</evidence>
<evidence type="ECO:0000256" key="4">
    <source>
        <dbReference type="ARBA" id="ARBA00022737"/>
    </source>
</evidence>
<feature type="binding site" evidence="8">
    <location>
        <begin position="119"/>
        <end position="122"/>
    </location>
    <ligand>
        <name>GTP</name>
        <dbReference type="ChEBI" id="CHEBI:37565"/>
        <label>1</label>
    </ligand>
</feature>
<reference evidence="12 13" key="1">
    <citation type="submission" date="2023-07" db="EMBL/GenBank/DDBJ databases">
        <title>Genomic Encyclopedia of Type Strains, Phase IV (KMG-IV): sequencing the most valuable type-strain genomes for metagenomic binning, comparative biology and taxonomic classification.</title>
        <authorList>
            <person name="Goeker M."/>
        </authorList>
    </citation>
    <scope>NUCLEOTIDE SEQUENCE [LARGE SCALE GENOMIC DNA]</scope>
    <source>
        <strain evidence="12 13">B1-1</strain>
    </source>
</reference>
<evidence type="ECO:0000256" key="7">
    <source>
        <dbReference type="ARBA" id="ARBA00032345"/>
    </source>
</evidence>
<dbReference type="SUPFAM" id="SSF52540">
    <property type="entry name" value="P-loop containing nucleoside triphosphate hydrolases"/>
    <property type="match status" value="2"/>
</dbReference>
<keyword evidence="13" id="KW-1185">Reference proteome</keyword>
<dbReference type="PANTHER" id="PTHR43834">
    <property type="entry name" value="GTPASE DER"/>
    <property type="match status" value="1"/>
</dbReference>
<dbReference type="PROSITE" id="PS51712">
    <property type="entry name" value="G_ENGA"/>
    <property type="match status" value="2"/>
</dbReference>
<evidence type="ECO:0000256" key="1">
    <source>
        <dbReference type="ARBA" id="ARBA00008279"/>
    </source>
</evidence>
<feature type="binding site" evidence="8">
    <location>
        <begin position="251"/>
        <end position="255"/>
    </location>
    <ligand>
        <name>GTP</name>
        <dbReference type="ChEBI" id="CHEBI:37565"/>
        <label>2</label>
    </ligand>
</feature>
<dbReference type="PANTHER" id="PTHR43834:SF6">
    <property type="entry name" value="GTPASE DER"/>
    <property type="match status" value="1"/>
</dbReference>
<keyword evidence="6 8" id="KW-0342">GTP-binding</keyword>
<dbReference type="InterPro" id="IPR016484">
    <property type="entry name" value="GTPase_Der"/>
</dbReference>
<comment type="function">
    <text evidence="8 10">GTPase that plays an essential role in the late steps of ribosome biogenesis.</text>
</comment>
<feature type="binding site" evidence="8">
    <location>
        <begin position="9"/>
        <end position="16"/>
    </location>
    <ligand>
        <name>GTP</name>
        <dbReference type="ChEBI" id="CHEBI:37565"/>
        <label>1</label>
    </ligand>
</feature>
<comment type="caution">
    <text evidence="12">The sequence shown here is derived from an EMBL/GenBank/DDBJ whole genome shotgun (WGS) entry which is preliminary data.</text>
</comment>
<comment type="similarity">
    <text evidence="1 8 9 10">Belongs to the TRAFAC class TrmE-Era-EngA-EngB-Septin-like GTPase superfamily. EngA (Der) GTPase family.</text>
</comment>
<dbReference type="HAMAP" id="MF_00195">
    <property type="entry name" value="GTPase_Der"/>
    <property type="match status" value="1"/>
</dbReference>
<keyword evidence="4 10" id="KW-0677">Repeat</keyword>
<evidence type="ECO:0000256" key="10">
    <source>
        <dbReference type="RuleBase" id="RU004481"/>
    </source>
</evidence>
<accession>A0ABU0M334</accession>
<evidence type="ECO:0000256" key="2">
    <source>
        <dbReference type="ARBA" id="ARBA00020953"/>
    </source>
</evidence>
<dbReference type="InterPro" id="IPR006073">
    <property type="entry name" value="GTP-bd"/>
</dbReference>
<dbReference type="CDD" id="cd01895">
    <property type="entry name" value="EngA2"/>
    <property type="match status" value="1"/>
</dbReference>
<organism evidence="12 13">
    <name type="scientific">Kaistia geumhonensis</name>
    <dbReference type="NCBI Taxonomy" id="410839"/>
    <lineage>
        <taxon>Bacteria</taxon>
        <taxon>Pseudomonadati</taxon>
        <taxon>Pseudomonadota</taxon>
        <taxon>Alphaproteobacteria</taxon>
        <taxon>Hyphomicrobiales</taxon>
        <taxon>Kaistiaceae</taxon>
        <taxon>Kaistia</taxon>
    </lineage>
</organism>
<evidence type="ECO:0000313" key="13">
    <source>
        <dbReference type="Proteomes" id="UP001223743"/>
    </source>
</evidence>
<sequence>MSFTAAIIGRPNVGKSTLFNRLVGSKIALVDDTPGVTRDRRPGEARIGDLHFTIIDTAGLEEADPASLEGRMRAQTEAAIAEADVSLFLIDARVGVTPVDEHFADLLRRVGKPVVLVANKAEGKIGEDGVMEAYSLGFGEPVAISAEHGQGMADLFNALLPFERLDEDKDIEEEGDEEVVIGPDGEEIFPELDTTKPIRVAIVGRPNAGKSTLINTMLGEERLLTGPEAGITRDSISVDWTWRDRGFKLFDTAGMRKKARVEQKLEKLSVGDALRSIRFAEVVVLMLDATMPFEKQDLQIADLVAREGRALVIAINKWDLIEDRQKAMAELREMAERLLPQVRGVPLVTLSGLTGSGIDKLMGEILRVYALWNRRVPTAALNRWLSGVLEHHPPPAVSGRRIKLRYMTQPKARPPTFVAFCSRPEALPEAYTRYLINGLREAFDLDAVPLRLMLRKGENPYEDKAKKR</sequence>
<dbReference type="CDD" id="cd01894">
    <property type="entry name" value="EngA1"/>
    <property type="match status" value="1"/>
</dbReference>
<dbReference type="RefSeq" id="WP_266281199.1">
    <property type="nucleotide sequence ID" value="NZ_JAPKNF010000001.1"/>
</dbReference>
<dbReference type="InterPro" id="IPR031166">
    <property type="entry name" value="G_ENGA"/>
</dbReference>
<protein>
    <recommendedName>
        <fullName evidence="2 8">GTPase Der</fullName>
    </recommendedName>
    <alternativeName>
        <fullName evidence="7 8">GTP-binding protein EngA</fullName>
    </alternativeName>
</protein>
<proteinExistence type="inferred from homology"/>
<feature type="domain" description="EngA-type G" evidence="11">
    <location>
        <begin position="198"/>
        <end position="373"/>
    </location>
</feature>
<feature type="binding site" evidence="8">
    <location>
        <begin position="204"/>
        <end position="211"/>
    </location>
    <ligand>
        <name>GTP</name>
        <dbReference type="ChEBI" id="CHEBI:37565"/>
        <label>2</label>
    </ligand>
</feature>
<dbReference type="NCBIfam" id="TIGR03594">
    <property type="entry name" value="GTPase_EngA"/>
    <property type="match status" value="1"/>
</dbReference>
<feature type="domain" description="EngA-type G" evidence="11">
    <location>
        <begin position="3"/>
        <end position="167"/>
    </location>
</feature>
<dbReference type="InterPro" id="IPR015946">
    <property type="entry name" value="KH_dom-like_a/b"/>
</dbReference>
<dbReference type="Pfam" id="PF01926">
    <property type="entry name" value="MMR_HSR1"/>
    <property type="match status" value="2"/>
</dbReference>
<dbReference type="InterPro" id="IPR005225">
    <property type="entry name" value="Small_GTP-bd"/>
</dbReference>
<name>A0ABU0M334_9HYPH</name>
<dbReference type="PRINTS" id="PR00326">
    <property type="entry name" value="GTP1OBG"/>
</dbReference>
<dbReference type="Gene3D" id="3.40.50.300">
    <property type="entry name" value="P-loop containing nucleotide triphosphate hydrolases"/>
    <property type="match status" value="2"/>
</dbReference>
<evidence type="ECO:0000256" key="9">
    <source>
        <dbReference type="PROSITE-ProRule" id="PRU01049"/>
    </source>
</evidence>
<dbReference type="PIRSF" id="PIRSF006485">
    <property type="entry name" value="GTP-binding_EngA"/>
    <property type="match status" value="1"/>
</dbReference>
<dbReference type="EMBL" id="JAUSWJ010000001">
    <property type="protein sequence ID" value="MDQ0515263.1"/>
    <property type="molecule type" value="Genomic_DNA"/>
</dbReference>
<feature type="binding site" evidence="8">
    <location>
        <begin position="56"/>
        <end position="60"/>
    </location>
    <ligand>
        <name>GTP</name>
        <dbReference type="ChEBI" id="CHEBI:37565"/>
        <label>1</label>
    </ligand>
</feature>
<evidence type="ECO:0000256" key="6">
    <source>
        <dbReference type="ARBA" id="ARBA00023134"/>
    </source>
</evidence>
<gene>
    <name evidence="8" type="primary">der</name>
    <name evidence="12" type="ORF">QO015_000876</name>
</gene>
<dbReference type="NCBIfam" id="TIGR00231">
    <property type="entry name" value="small_GTP"/>
    <property type="match status" value="2"/>
</dbReference>
<evidence type="ECO:0000256" key="3">
    <source>
        <dbReference type="ARBA" id="ARBA00022517"/>
    </source>
</evidence>
<dbReference type="Pfam" id="PF14714">
    <property type="entry name" value="KH_dom-like"/>
    <property type="match status" value="1"/>
</dbReference>
<comment type="subunit">
    <text evidence="8">Associates with the 50S ribosomal subunit.</text>
</comment>